<dbReference type="EMBL" id="CP015820">
    <property type="protein sequence ID" value="AQT42995.1"/>
    <property type="molecule type" value="Genomic_DNA"/>
</dbReference>
<name>A0A1U9MCG0_9HYPH</name>
<evidence type="ECO:0000313" key="2">
    <source>
        <dbReference type="Proteomes" id="UP000189660"/>
    </source>
</evidence>
<gene>
    <name evidence="1" type="ORF">BBC0178_015360</name>
</gene>
<accession>A0A1U9MCG0</accession>
<dbReference type="AlphaFoldDB" id="A0A1U9MCG0"/>
<evidence type="ECO:0000313" key="1">
    <source>
        <dbReference type="EMBL" id="AQT42995.1"/>
    </source>
</evidence>
<proteinExistence type="predicted"/>
<protein>
    <submittedName>
        <fullName evidence="1">Uncharacterized protein</fullName>
    </submittedName>
</protein>
<keyword evidence="2" id="KW-1185">Reference proteome</keyword>
<reference evidence="1 2" key="1">
    <citation type="submission" date="2016-11" db="EMBL/GenBank/DDBJ databases">
        <title>Comparative genomics of Bartonella apis.</title>
        <authorList>
            <person name="Engel P."/>
        </authorList>
    </citation>
    <scope>NUCLEOTIDE SEQUENCE [LARGE SCALE GENOMIC DNA]</scope>
    <source>
        <strain evidence="1 2">BBC0178</strain>
    </source>
</reference>
<dbReference type="Proteomes" id="UP000189660">
    <property type="component" value="Chromosome"/>
</dbReference>
<sequence length="31" mass="3591">MTYAHKHLKIPPSTHIFKRLDMSDVEPDLGL</sequence>
<dbReference type="KEGG" id="bapa:BBC0178_015360"/>
<organism evidence="1 2">
    <name type="scientific">Bartonella apihabitans</name>
    <dbReference type="NCBI Taxonomy" id="2750929"/>
    <lineage>
        <taxon>Bacteria</taxon>
        <taxon>Pseudomonadati</taxon>
        <taxon>Pseudomonadota</taxon>
        <taxon>Alphaproteobacteria</taxon>
        <taxon>Hyphomicrobiales</taxon>
        <taxon>Bartonellaceae</taxon>
        <taxon>Bartonella</taxon>
    </lineage>
</organism>